<keyword evidence="9" id="KW-1185">Reference proteome</keyword>
<evidence type="ECO:0000256" key="4">
    <source>
        <dbReference type="ARBA" id="ARBA00022815"/>
    </source>
</evidence>
<dbReference type="GO" id="GO:0007626">
    <property type="term" value="P:locomotory behavior"/>
    <property type="evidence" value="ECO:0007669"/>
    <property type="project" value="Ensembl"/>
</dbReference>
<reference evidence="8" key="1">
    <citation type="submission" date="2025-08" db="UniProtKB">
        <authorList>
            <consortium name="Ensembl"/>
        </authorList>
    </citation>
    <scope>IDENTIFICATION</scope>
</reference>
<proteinExistence type="inferred from homology"/>
<dbReference type="GO" id="GO:0005576">
    <property type="term" value="C:extracellular region"/>
    <property type="evidence" value="ECO:0007669"/>
    <property type="project" value="UniProtKB-SubCell"/>
</dbReference>
<feature type="chain" id="PRO_5025567052" evidence="7">
    <location>
        <begin position="27"/>
        <end position="141"/>
    </location>
</feature>
<keyword evidence="5" id="KW-0527">Neuropeptide</keyword>
<dbReference type="PANTHER" id="PTHR36476:SF1">
    <property type="entry name" value="OREXIGENIC NEUROPEPTIDE QRFP"/>
    <property type="match status" value="1"/>
</dbReference>
<keyword evidence="4" id="KW-0027">Amidation</keyword>
<dbReference type="Pfam" id="PF11109">
    <property type="entry name" value="RFamide_26RFa"/>
    <property type="match status" value="1"/>
</dbReference>
<dbReference type="GeneTree" id="ENSGT00390000015756"/>
<dbReference type="GO" id="GO:0045777">
    <property type="term" value="P:positive regulation of blood pressure"/>
    <property type="evidence" value="ECO:0007669"/>
    <property type="project" value="Ensembl"/>
</dbReference>
<accession>A0A670KHZ8</accession>
<comment type="subcellular location">
    <subcellularLocation>
        <location evidence="1">Secreted</location>
    </subcellularLocation>
</comment>
<comment type="similarity">
    <text evidence="2">Belongs to the RFamide neuropeptide family.</text>
</comment>
<dbReference type="GO" id="GO:0007218">
    <property type="term" value="P:neuropeptide signaling pathway"/>
    <property type="evidence" value="ECO:0007669"/>
    <property type="project" value="UniProtKB-KW"/>
</dbReference>
<evidence type="ECO:0000256" key="2">
    <source>
        <dbReference type="ARBA" id="ARBA00005516"/>
    </source>
</evidence>
<name>A0A670KHZ8_PODMU</name>
<dbReference type="OMA" id="TGREMSW"/>
<dbReference type="PANTHER" id="PTHR36476">
    <property type="entry name" value="OREXIGENIC NEUROPEPTIDE QRFP"/>
    <property type="match status" value="1"/>
</dbReference>
<gene>
    <name evidence="8" type="primary">QRFP</name>
</gene>
<dbReference type="Proteomes" id="UP000472272">
    <property type="component" value="Unplaced"/>
</dbReference>
<dbReference type="GO" id="GO:0005184">
    <property type="term" value="F:neuropeptide hormone activity"/>
    <property type="evidence" value="ECO:0007669"/>
    <property type="project" value="Ensembl"/>
</dbReference>
<organism evidence="8 9">
    <name type="scientific">Podarcis muralis</name>
    <name type="common">Wall lizard</name>
    <name type="synonym">Lacerta muralis</name>
    <dbReference type="NCBI Taxonomy" id="64176"/>
    <lineage>
        <taxon>Eukaryota</taxon>
        <taxon>Metazoa</taxon>
        <taxon>Chordata</taxon>
        <taxon>Craniata</taxon>
        <taxon>Vertebrata</taxon>
        <taxon>Euteleostomi</taxon>
        <taxon>Lepidosauria</taxon>
        <taxon>Squamata</taxon>
        <taxon>Bifurcata</taxon>
        <taxon>Unidentata</taxon>
        <taxon>Episquamata</taxon>
        <taxon>Laterata</taxon>
        <taxon>Lacertibaenia</taxon>
        <taxon>Lacertidae</taxon>
        <taxon>Podarcis</taxon>
    </lineage>
</organism>
<keyword evidence="3" id="KW-0964">Secreted</keyword>
<reference evidence="8" key="2">
    <citation type="submission" date="2025-09" db="UniProtKB">
        <authorList>
            <consortium name="Ensembl"/>
        </authorList>
    </citation>
    <scope>IDENTIFICATION</scope>
</reference>
<evidence type="ECO:0000313" key="9">
    <source>
        <dbReference type="Proteomes" id="UP000472272"/>
    </source>
</evidence>
<dbReference type="GO" id="GO:0031854">
    <property type="term" value="F:orexigenic neuropeptide QRFP receptor binding"/>
    <property type="evidence" value="ECO:0007669"/>
    <property type="project" value="Ensembl"/>
</dbReference>
<dbReference type="Ensembl" id="ENSPMRT00000038071.1">
    <property type="protein sequence ID" value="ENSPMRP00000035925.1"/>
    <property type="gene ID" value="ENSPMRG00000023204.1"/>
</dbReference>
<dbReference type="InterPro" id="IPR024565">
    <property type="entry name" value="P518"/>
</dbReference>
<dbReference type="GO" id="GO:0060259">
    <property type="term" value="P:regulation of feeding behavior"/>
    <property type="evidence" value="ECO:0007669"/>
    <property type="project" value="Ensembl"/>
</dbReference>
<evidence type="ECO:0000313" key="8">
    <source>
        <dbReference type="Ensembl" id="ENSPMRP00000035925.1"/>
    </source>
</evidence>
<sequence length="141" mass="15657">MSFTLSPQMKASCLFSCFSLLSFCVCFPLDEGQALGQKASLWVPGAAKWKCSPGDFKSLLSIARELQGFEKERAGIRLRFGRERGGDPEDENEATNYLPEEAGEKRAGTLGNLAEELNGYSRKKGGFSFRFGRRRRTAALF</sequence>
<evidence type="ECO:0000256" key="6">
    <source>
        <dbReference type="SAM" id="MobiDB-lite"/>
    </source>
</evidence>
<feature type="region of interest" description="Disordered" evidence="6">
    <location>
        <begin position="82"/>
        <end position="101"/>
    </location>
</feature>
<keyword evidence="7" id="KW-0732">Signal</keyword>
<evidence type="ECO:0000256" key="1">
    <source>
        <dbReference type="ARBA" id="ARBA00004613"/>
    </source>
</evidence>
<evidence type="ECO:0000256" key="3">
    <source>
        <dbReference type="ARBA" id="ARBA00022525"/>
    </source>
</evidence>
<feature type="signal peptide" evidence="7">
    <location>
        <begin position="1"/>
        <end position="26"/>
    </location>
</feature>
<dbReference type="GO" id="GO:0007625">
    <property type="term" value="P:grooming behavior"/>
    <property type="evidence" value="ECO:0007669"/>
    <property type="project" value="Ensembl"/>
</dbReference>
<dbReference type="AlphaFoldDB" id="A0A670KHZ8"/>
<evidence type="ECO:0000256" key="7">
    <source>
        <dbReference type="SAM" id="SignalP"/>
    </source>
</evidence>
<protein>
    <submittedName>
        <fullName evidence="8">Pyroglutamylated RFamide peptide</fullName>
    </submittedName>
</protein>
<evidence type="ECO:0000256" key="5">
    <source>
        <dbReference type="ARBA" id="ARBA00023320"/>
    </source>
</evidence>